<dbReference type="GO" id="GO:0016787">
    <property type="term" value="F:hydrolase activity"/>
    <property type="evidence" value="ECO:0007669"/>
    <property type="project" value="UniProtKB-KW"/>
</dbReference>
<protein>
    <submittedName>
        <fullName evidence="1">HAD superfamily hydrolase (TIGR01509 family)</fullName>
    </submittedName>
</protein>
<dbReference type="AlphaFoldDB" id="A0A7W8A1W9"/>
<keyword evidence="1" id="KW-0378">Hydrolase</keyword>
<proteinExistence type="predicted"/>
<dbReference type="PANTHER" id="PTHR18901">
    <property type="entry name" value="2-DEOXYGLUCOSE-6-PHOSPHATE PHOSPHATASE 2"/>
    <property type="match status" value="1"/>
</dbReference>
<accession>A0A7W8A1W9</accession>
<dbReference type="NCBIfam" id="TIGR01509">
    <property type="entry name" value="HAD-SF-IA-v3"/>
    <property type="match status" value="1"/>
</dbReference>
<sequence>MMAVRGLFFDFDGLLCDTERAARQSWRDLYGRFGLAFPESVWAAMTGRPSGAEIAAGHLGRTLGRAVTEEEVAWRLARKQELSDAEPLRPGVRALAGEAARRGIMLAVVSGSPRSWVAGHLGRLGALEWFDHLVTADGGIAVKPAPDLYLLALRRCGLRAEEVLALEDSEVGVAAARAAGLRCVAVPSAAGRHADLGAASAVLDTLYQISLDGLEVAAA</sequence>
<dbReference type="Pfam" id="PF00702">
    <property type="entry name" value="Hydrolase"/>
    <property type="match status" value="1"/>
</dbReference>
<dbReference type="InterPro" id="IPR036412">
    <property type="entry name" value="HAD-like_sf"/>
</dbReference>
<dbReference type="InterPro" id="IPR023198">
    <property type="entry name" value="PGP-like_dom2"/>
</dbReference>
<name>A0A7W8A1W9_9ACTN</name>
<dbReference type="SFLD" id="SFLDG01129">
    <property type="entry name" value="C1.5:_HAD__Beta-PGM__Phosphata"/>
    <property type="match status" value="1"/>
</dbReference>
<dbReference type="InterPro" id="IPR023214">
    <property type="entry name" value="HAD_sf"/>
</dbReference>
<evidence type="ECO:0000313" key="1">
    <source>
        <dbReference type="EMBL" id="MBB5077972.1"/>
    </source>
</evidence>
<dbReference type="EMBL" id="JACHIN010000004">
    <property type="protein sequence ID" value="MBB5077972.1"/>
    <property type="molecule type" value="Genomic_DNA"/>
</dbReference>
<dbReference type="SUPFAM" id="SSF56784">
    <property type="entry name" value="HAD-like"/>
    <property type="match status" value="1"/>
</dbReference>
<comment type="caution">
    <text evidence="1">The sequence shown here is derived from an EMBL/GenBank/DDBJ whole genome shotgun (WGS) entry which is preliminary data.</text>
</comment>
<reference evidence="1 2" key="1">
    <citation type="submission" date="2020-08" db="EMBL/GenBank/DDBJ databases">
        <title>Genomic Encyclopedia of Type Strains, Phase IV (KMG-IV): sequencing the most valuable type-strain genomes for metagenomic binning, comparative biology and taxonomic classification.</title>
        <authorList>
            <person name="Goeker M."/>
        </authorList>
    </citation>
    <scope>NUCLEOTIDE SEQUENCE [LARGE SCALE GENOMIC DNA]</scope>
    <source>
        <strain evidence="1 2">DSM 45385</strain>
    </source>
</reference>
<keyword evidence="2" id="KW-1185">Reference proteome</keyword>
<dbReference type="PANTHER" id="PTHR18901:SF38">
    <property type="entry name" value="PSEUDOURIDINE-5'-PHOSPHATASE"/>
    <property type="match status" value="1"/>
</dbReference>
<dbReference type="Proteomes" id="UP000568380">
    <property type="component" value="Unassembled WGS sequence"/>
</dbReference>
<dbReference type="SFLD" id="SFLDS00003">
    <property type="entry name" value="Haloacid_Dehalogenase"/>
    <property type="match status" value="1"/>
</dbReference>
<organism evidence="1 2">
    <name type="scientific">Nonomuraea endophytica</name>
    <dbReference type="NCBI Taxonomy" id="714136"/>
    <lineage>
        <taxon>Bacteria</taxon>
        <taxon>Bacillati</taxon>
        <taxon>Actinomycetota</taxon>
        <taxon>Actinomycetes</taxon>
        <taxon>Streptosporangiales</taxon>
        <taxon>Streptosporangiaceae</taxon>
        <taxon>Nonomuraea</taxon>
    </lineage>
</organism>
<evidence type="ECO:0000313" key="2">
    <source>
        <dbReference type="Proteomes" id="UP000568380"/>
    </source>
</evidence>
<gene>
    <name evidence="1" type="ORF">HNR40_003447</name>
</gene>
<dbReference type="InterPro" id="IPR006439">
    <property type="entry name" value="HAD-SF_hydro_IA"/>
</dbReference>
<dbReference type="Gene3D" id="3.40.50.1000">
    <property type="entry name" value="HAD superfamily/HAD-like"/>
    <property type="match status" value="1"/>
</dbReference>
<dbReference type="Gene3D" id="1.10.150.240">
    <property type="entry name" value="Putative phosphatase, domain 2"/>
    <property type="match status" value="1"/>
</dbReference>
<dbReference type="PRINTS" id="PR00413">
    <property type="entry name" value="HADHALOGNASE"/>
</dbReference>